<name>A0ABV6YQM4_UNCEI</name>
<dbReference type="Gene3D" id="2.60.40.680">
    <property type="match status" value="1"/>
</dbReference>
<dbReference type="SUPFAM" id="SSF49384">
    <property type="entry name" value="Carbohydrate-binding domain"/>
    <property type="match status" value="1"/>
</dbReference>
<protein>
    <submittedName>
        <fullName evidence="3">NosD domain-containing protein</fullName>
    </submittedName>
</protein>
<dbReference type="SUPFAM" id="SSF51126">
    <property type="entry name" value="Pectin lyase-like"/>
    <property type="match status" value="1"/>
</dbReference>
<evidence type="ECO:0000259" key="2">
    <source>
        <dbReference type="Pfam" id="PF05048"/>
    </source>
</evidence>
<dbReference type="EMBL" id="JBHPEI010000087">
    <property type="protein sequence ID" value="MFC1800212.1"/>
    <property type="molecule type" value="Genomic_DNA"/>
</dbReference>
<dbReference type="Proteomes" id="UP001594288">
    <property type="component" value="Unassembled WGS sequence"/>
</dbReference>
<proteinExistence type="predicted"/>
<reference evidence="3 4" key="1">
    <citation type="submission" date="2024-09" db="EMBL/GenBank/DDBJ databases">
        <authorList>
            <person name="D'Angelo T."/>
        </authorList>
    </citation>
    <scope>NUCLEOTIDE SEQUENCE [LARGE SCALE GENOMIC DNA]</scope>
    <source>
        <strain evidence="3">SAG AM-311-F02</strain>
    </source>
</reference>
<dbReference type="InterPro" id="IPR008965">
    <property type="entry name" value="CBM2/CBM3_carb-bd_dom_sf"/>
</dbReference>
<dbReference type="Gene3D" id="2.160.20.10">
    <property type="entry name" value="Single-stranded right-handed beta-helix, Pectin lyase-like"/>
    <property type="match status" value="1"/>
</dbReference>
<keyword evidence="1" id="KW-0732">Signal</keyword>
<feature type="chain" id="PRO_5046712501" evidence="1">
    <location>
        <begin position="25"/>
        <end position="950"/>
    </location>
</feature>
<evidence type="ECO:0000313" key="4">
    <source>
        <dbReference type="Proteomes" id="UP001594288"/>
    </source>
</evidence>
<dbReference type="InterPro" id="IPR007742">
    <property type="entry name" value="NosD_dom"/>
</dbReference>
<comment type="caution">
    <text evidence="3">The sequence shown here is derived from an EMBL/GenBank/DDBJ whole genome shotgun (WGS) entry which is preliminary data.</text>
</comment>
<gene>
    <name evidence="3" type="ORF">ACFL2Z_04820</name>
</gene>
<dbReference type="InterPro" id="IPR006626">
    <property type="entry name" value="PbH1"/>
</dbReference>
<dbReference type="Pfam" id="PF05048">
    <property type="entry name" value="NosD"/>
    <property type="match status" value="1"/>
</dbReference>
<dbReference type="InterPro" id="IPR011050">
    <property type="entry name" value="Pectin_lyase_fold/virulence"/>
</dbReference>
<feature type="domain" description="Periplasmic copper-binding protein NosD beta helix" evidence="2">
    <location>
        <begin position="725"/>
        <end position="825"/>
    </location>
</feature>
<dbReference type="InterPro" id="IPR012334">
    <property type="entry name" value="Pectin_lyas_fold"/>
</dbReference>
<evidence type="ECO:0000313" key="3">
    <source>
        <dbReference type="EMBL" id="MFC1800212.1"/>
    </source>
</evidence>
<feature type="signal peptide" evidence="1">
    <location>
        <begin position="1"/>
        <end position="24"/>
    </location>
</feature>
<sequence length="950" mass="99911">MRRVSEVLAILMLTFMVWASAAMALPNVANDQAGGDGLMEYAPGQNLTGYPGGSMFPNQDPNYVLINLTNNGYGDNQPFPEGYYIKYAGFNSDGTRISVSARNQIGGVSQVYEIWVMDYDATTQTISNFQQITSNGGVGDVFQNGMPAWSRTDPDLLLYCEIHMTTANLVKTYDLGTSTFTTLYDPSLDTNGFDATNPGWYDTDNSKIIVGSGYTSGNDRILLFDGTYPSTTISSSDQNLDPASNYAGDRVTYYSTNSAYPYPAGSIYTAYSGGVWTEQTSGFGDPSTGDVPGVWAFYSGMSDDEILSLRSDLGWTATGLGLYASDGTLISDLLGDGGTDFQWVYANHNWKGPNGEILFRAEEYSHSGYGTNMFIAMPFPTVVYVDDDWTGPGDCGGHAWGYDAFATIQDGIDGVGGSTVNVAPGLYEEQLVITTSGLTLIGSGSGSDPASNTIVKSPVSLTYFFNNGTNDNYPVIGIDGVTGVTIQDLRLDGAGRGNGNSRFCGIGFWNAGGAVTDCYVIDVRDTPFSGAQHGVGIYAYNDTGGPYTISVTGTPVEGFQKTGIALGGADLTANVSGCDVTGYGATGTTAQNGIQIGFGAGGTITDCSVSDIAYTGDGWIASGMLFFEASTVDVNGSCTATNCQVSVVYRESQGSVDGIAITTGGVVSEEGISIRDWGYAKLAEGEMAPVASSPLAESVRGGDSPLGATTTSVDISDATLTGVHYAGSYGIAVWSLGDNVISTITGCSINDWEYGVVVYEDVSVADVDFLSNTVYGNDIGLWGNSSSLIAYSNQFYGNGVNAQDDGPSANQWNHSSCPGNYWDDFVSNSGYSTQYNLTGTAMSIDDCPLSVGVTLDPPTHLMKCSETIVYHVNVGGNALDLMGADYELNYPDTKLSFVSATVGDLLNTGAGEYIFAYQLSPGVIHINSSHLTTGVNGPGTIAEVTFTSIG</sequence>
<organism evidence="3 4">
    <name type="scientific">Eiseniibacteriota bacterium</name>
    <dbReference type="NCBI Taxonomy" id="2212470"/>
    <lineage>
        <taxon>Bacteria</taxon>
        <taxon>Candidatus Eiseniibacteriota</taxon>
    </lineage>
</organism>
<accession>A0ABV6YQM4</accession>
<feature type="non-terminal residue" evidence="3">
    <location>
        <position position="950"/>
    </location>
</feature>
<keyword evidence="4" id="KW-1185">Reference proteome</keyword>
<evidence type="ECO:0000256" key="1">
    <source>
        <dbReference type="SAM" id="SignalP"/>
    </source>
</evidence>
<dbReference type="CDD" id="cd08547">
    <property type="entry name" value="Type_II_cohesin"/>
    <property type="match status" value="1"/>
</dbReference>
<dbReference type="SMART" id="SM00710">
    <property type="entry name" value="PbH1"/>
    <property type="match status" value="8"/>
</dbReference>